<evidence type="ECO:0000313" key="1">
    <source>
        <dbReference type="EMBL" id="MFD1441213.1"/>
    </source>
</evidence>
<comment type="caution">
    <text evidence="1">The sequence shown here is derived from an EMBL/GenBank/DDBJ whole genome shotgun (WGS) entry which is preliminary data.</text>
</comment>
<organism evidence="1 2">
    <name type="scientific">Lacticaseibacillus hegangensis</name>
    <dbReference type="NCBI Taxonomy" id="2486010"/>
    <lineage>
        <taxon>Bacteria</taxon>
        <taxon>Bacillati</taxon>
        <taxon>Bacillota</taxon>
        <taxon>Bacilli</taxon>
        <taxon>Lactobacillales</taxon>
        <taxon>Lactobacillaceae</taxon>
        <taxon>Lacticaseibacillus</taxon>
    </lineage>
</organism>
<protein>
    <submittedName>
        <fullName evidence="1">Uncharacterized protein</fullName>
    </submittedName>
</protein>
<sequence length="73" mass="8067">MTKPDIAIFAVKKYNAPVNRLVTYNGKPVALARSAKRAGLIAAYLDGAKVELNDKRLVKILDRAMEVAEHDED</sequence>
<dbReference type="EMBL" id="JBHTOK010000063">
    <property type="protein sequence ID" value="MFD1441213.1"/>
    <property type="molecule type" value="Genomic_DNA"/>
</dbReference>
<accession>A0ABW4CXX5</accession>
<gene>
    <name evidence="1" type="ORF">ACFQ5K_07490</name>
</gene>
<dbReference type="RefSeq" id="WP_125754724.1">
    <property type="nucleotide sequence ID" value="NZ_JBHTOK010000063.1"/>
</dbReference>
<name>A0ABW4CXX5_9LACO</name>
<evidence type="ECO:0000313" key="2">
    <source>
        <dbReference type="Proteomes" id="UP001597212"/>
    </source>
</evidence>
<dbReference type="Proteomes" id="UP001597212">
    <property type="component" value="Unassembled WGS sequence"/>
</dbReference>
<proteinExistence type="predicted"/>
<reference evidence="2" key="1">
    <citation type="journal article" date="2019" name="Int. J. Syst. Evol. Microbiol.">
        <title>The Global Catalogue of Microorganisms (GCM) 10K type strain sequencing project: providing services to taxonomists for standard genome sequencing and annotation.</title>
        <authorList>
            <consortium name="The Broad Institute Genomics Platform"/>
            <consortium name="The Broad Institute Genome Sequencing Center for Infectious Disease"/>
            <person name="Wu L."/>
            <person name="Ma J."/>
        </authorList>
    </citation>
    <scope>NUCLEOTIDE SEQUENCE [LARGE SCALE GENOMIC DNA]</scope>
    <source>
        <strain evidence="2">CCM 8912</strain>
    </source>
</reference>
<keyword evidence="2" id="KW-1185">Reference proteome</keyword>